<gene>
    <name evidence="1" type="ORF">RHMOL_Rhmol03G0196400</name>
</gene>
<organism evidence="1 2">
    <name type="scientific">Rhododendron molle</name>
    <name type="common">Chinese azalea</name>
    <name type="synonym">Azalea mollis</name>
    <dbReference type="NCBI Taxonomy" id="49168"/>
    <lineage>
        <taxon>Eukaryota</taxon>
        <taxon>Viridiplantae</taxon>
        <taxon>Streptophyta</taxon>
        <taxon>Embryophyta</taxon>
        <taxon>Tracheophyta</taxon>
        <taxon>Spermatophyta</taxon>
        <taxon>Magnoliopsida</taxon>
        <taxon>eudicotyledons</taxon>
        <taxon>Gunneridae</taxon>
        <taxon>Pentapetalae</taxon>
        <taxon>asterids</taxon>
        <taxon>Ericales</taxon>
        <taxon>Ericaceae</taxon>
        <taxon>Ericoideae</taxon>
        <taxon>Rhodoreae</taxon>
        <taxon>Rhododendron</taxon>
    </lineage>
</organism>
<keyword evidence="2" id="KW-1185">Reference proteome</keyword>
<dbReference type="EMBL" id="CM046390">
    <property type="protein sequence ID" value="KAI8564638.1"/>
    <property type="molecule type" value="Genomic_DNA"/>
</dbReference>
<comment type="caution">
    <text evidence="1">The sequence shown here is derived from an EMBL/GenBank/DDBJ whole genome shotgun (WGS) entry which is preliminary data.</text>
</comment>
<evidence type="ECO:0000313" key="1">
    <source>
        <dbReference type="EMBL" id="KAI8564638.1"/>
    </source>
</evidence>
<reference evidence="1" key="1">
    <citation type="submission" date="2022-02" db="EMBL/GenBank/DDBJ databases">
        <title>Plant Genome Project.</title>
        <authorList>
            <person name="Zhang R.-G."/>
        </authorList>
    </citation>
    <scope>NUCLEOTIDE SEQUENCE</scope>
    <source>
        <strain evidence="1">AT1</strain>
    </source>
</reference>
<name>A0ACC0PJF8_RHOML</name>
<proteinExistence type="predicted"/>
<sequence length="132" mass="15039">MHKITITNNKGRLSKEEIEKMVQEAVTHKSEEEEHKKKNVVKNALENYAYNMRNAINNEKNGAKIPWANKRKIKAALEHEIRWLDANQLAKMEEFEDKMKELEGICNPKIAKKHHGAGAGGSDAGHNIVELD</sequence>
<protein>
    <submittedName>
        <fullName evidence="1">Uncharacterized protein</fullName>
    </submittedName>
</protein>
<evidence type="ECO:0000313" key="2">
    <source>
        <dbReference type="Proteomes" id="UP001062846"/>
    </source>
</evidence>
<accession>A0ACC0PJF8</accession>
<dbReference type="Proteomes" id="UP001062846">
    <property type="component" value="Chromosome 3"/>
</dbReference>